<dbReference type="CDD" id="cd02846">
    <property type="entry name" value="PAZ_argonaute_like"/>
    <property type="match status" value="1"/>
</dbReference>
<dbReference type="SMART" id="SM00950">
    <property type="entry name" value="Piwi"/>
    <property type="match status" value="1"/>
</dbReference>
<dbReference type="InterPro" id="IPR032472">
    <property type="entry name" value="ArgoL2"/>
</dbReference>
<evidence type="ECO:0000313" key="3">
    <source>
        <dbReference type="EMBL" id="OAD01253.1"/>
    </source>
</evidence>
<dbReference type="InterPro" id="IPR014811">
    <property type="entry name" value="ArgoL1"/>
</dbReference>
<comment type="caution">
    <text evidence="3">The sequence shown here is derived from an EMBL/GenBank/DDBJ whole genome shotgun (WGS) entry which is preliminary data.</text>
</comment>
<dbReference type="InterPro" id="IPR032474">
    <property type="entry name" value="Argonaute_N"/>
</dbReference>
<dbReference type="Pfam" id="PF16488">
    <property type="entry name" value="ArgoL2"/>
    <property type="match status" value="1"/>
</dbReference>
<dbReference type="AlphaFoldDB" id="A0A168JIT7"/>
<proteinExistence type="predicted"/>
<dbReference type="SMART" id="SM01163">
    <property type="entry name" value="DUF1785"/>
    <property type="match status" value="1"/>
</dbReference>
<dbReference type="PROSITE" id="PS50822">
    <property type="entry name" value="PIWI"/>
    <property type="match status" value="1"/>
</dbReference>
<dbReference type="Pfam" id="PF02171">
    <property type="entry name" value="Piwi"/>
    <property type="match status" value="1"/>
</dbReference>
<evidence type="ECO:0000259" key="1">
    <source>
        <dbReference type="PROSITE" id="PS50821"/>
    </source>
</evidence>
<dbReference type="InterPro" id="IPR036397">
    <property type="entry name" value="RNaseH_sf"/>
</dbReference>
<dbReference type="Gene3D" id="3.40.50.2300">
    <property type="match status" value="1"/>
</dbReference>
<dbReference type="EMBL" id="AMYB01000006">
    <property type="protein sequence ID" value="OAD01253.1"/>
    <property type="molecule type" value="Genomic_DNA"/>
</dbReference>
<dbReference type="CDD" id="cd04657">
    <property type="entry name" value="Piwi_ago-like"/>
    <property type="match status" value="1"/>
</dbReference>
<sequence>MATPMLTNLALRPDRGNLGRPTRVRTNLFRVTQLPSQDIFHYDVEVDPYLPQQKKKALWQIFEESHPEVVQHAKSIFDGRKNVFSIAPFALGEIQAQAFPVDVANHPAFGRSKENIFTIRLKLANTIDMQELRDFINGQSPCTSNCLTAIMLLDILVRFLPSQSQFTYNRSIFTPTDRVPISNGVEVWYGYYQSLRPAQGNMFVNIDMSATAMHESGLLPEIAARILNRRSLNELRMGIPDRDMALLTRLLRGRTVQVIHRGERRLSFKITSFSGPANQVSFADPDGNTMLVSDYFLRRYNMRLNYPFLPCVVVRKDTFLPLEVCEIAPGQRFTRRLNRRQTAEFITATAKPPQVRFNKINEGLNLLRHRNNPYLEEFGLAVNQEMEVVNARIMDPPRVAFGQSTIRPQPNGWNLQGKRFTNPATLRSWSLVNFAGAVPLEAIQRLIRELITTFAGLGMTVLNRTPPTMNADPQGNIERTLKEVWLNAGRQAQAEPQLIVCILPNLGSQLYGEIKRITDTVIGVPSQCLQSKHVANAKKQYCANVALKINVKLGGTNHVLNHQEIPFISNRPTIVFGIDVSHPFPGSNAPSVAAVTASMDSLAVHYVATIRLQARTEIVSDLSNAIVDLLRKFYQKTGVKPQRMLFYRDGVSDGQFQKVMTDEVNAIRQACEILDANFKPTITFVVVQKRHRVRFLPLNRNDADRSGNCLPGLVVDTDIVHPYEFDFYLQAHAAIKGTARSIHYHVLHDESNFSANSLQELTHKLCHAYARSTCPVSLVPAVYYADIVAARARLHRPGADWSDATMTSDPADMQAQMATYATVNAKIKDSMYFM</sequence>
<evidence type="ECO:0000313" key="4">
    <source>
        <dbReference type="Proteomes" id="UP000077051"/>
    </source>
</evidence>
<feature type="domain" description="PAZ" evidence="1">
    <location>
        <begin position="218"/>
        <end position="329"/>
    </location>
</feature>
<reference evidence="3 4" key="1">
    <citation type="submission" date="2015-06" db="EMBL/GenBank/DDBJ databases">
        <title>Expansion of signal transduction pathways in fungi by whole-genome duplication.</title>
        <authorList>
            <consortium name="DOE Joint Genome Institute"/>
            <person name="Corrochano L.M."/>
            <person name="Kuo A."/>
            <person name="Marcet-Houben M."/>
            <person name="Polaino S."/>
            <person name="Salamov A."/>
            <person name="Villalobos J.M."/>
            <person name="Alvarez M.I."/>
            <person name="Avalos J."/>
            <person name="Benito E.P."/>
            <person name="Benoit I."/>
            <person name="Burger G."/>
            <person name="Camino L.P."/>
            <person name="Canovas D."/>
            <person name="Cerda-Olmedo E."/>
            <person name="Cheng J.-F."/>
            <person name="Dominguez A."/>
            <person name="Elias M."/>
            <person name="Eslava A.P."/>
            <person name="Glaser F."/>
            <person name="Grimwood J."/>
            <person name="Gutierrez G."/>
            <person name="Heitman J."/>
            <person name="Henrissat B."/>
            <person name="Iturriaga E.A."/>
            <person name="Lang B.F."/>
            <person name="Lavin J.L."/>
            <person name="Lee S."/>
            <person name="Li W."/>
            <person name="Lindquist E."/>
            <person name="Lopez-Garcia S."/>
            <person name="Luque E.M."/>
            <person name="Marcos A.T."/>
            <person name="Martin J."/>
            <person name="Mccluskey K."/>
            <person name="Medina H.R."/>
            <person name="Miralles-Duran A."/>
            <person name="Miyazaki A."/>
            <person name="Munoz-Torres E."/>
            <person name="Oguiza J.A."/>
            <person name="Ohm R."/>
            <person name="Olmedo M."/>
            <person name="Orejas M."/>
            <person name="Ortiz-Castellanos L."/>
            <person name="Pisabarro A.G."/>
            <person name="Rodriguez-Romero J."/>
            <person name="Ruiz-Herrera J."/>
            <person name="Ruiz-Vazquez R."/>
            <person name="Sanz C."/>
            <person name="Schackwitz W."/>
            <person name="Schmutz J."/>
            <person name="Shahriari M."/>
            <person name="Shelest E."/>
            <person name="Silva-Franco F."/>
            <person name="Soanes D."/>
            <person name="Syed K."/>
            <person name="Tagua V.G."/>
            <person name="Talbot N.J."/>
            <person name="Thon M."/>
            <person name="De Vries R.P."/>
            <person name="Wiebenga A."/>
            <person name="Yadav J.S."/>
            <person name="Braun E.L."/>
            <person name="Baker S."/>
            <person name="Garre V."/>
            <person name="Horwitz B."/>
            <person name="Torres-Martinez S."/>
            <person name="Idnurm A."/>
            <person name="Herrera-Estrella A."/>
            <person name="Gabaldon T."/>
            <person name="Grigoriev I.V."/>
        </authorList>
    </citation>
    <scope>NUCLEOTIDE SEQUENCE [LARGE SCALE GENOMIC DNA]</scope>
    <source>
        <strain evidence="3 4">CBS 277.49</strain>
    </source>
</reference>
<dbReference type="Gene3D" id="3.30.420.10">
    <property type="entry name" value="Ribonuclease H-like superfamily/Ribonuclease H"/>
    <property type="match status" value="1"/>
</dbReference>
<keyword evidence="4" id="KW-1185">Reference proteome</keyword>
<feature type="domain" description="Piwi" evidence="2">
    <location>
        <begin position="498"/>
        <end position="797"/>
    </location>
</feature>
<dbReference type="PANTHER" id="PTHR22891">
    <property type="entry name" value="EUKARYOTIC TRANSLATION INITIATION FACTOR 2C"/>
    <property type="match status" value="1"/>
</dbReference>
<accession>A0A168JIT7</accession>
<dbReference type="Gene3D" id="2.170.260.10">
    <property type="entry name" value="paz domain"/>
    <property type="match status" value="1"/>
</dbReference>
<dbReference type="InterPro" id="IPR036085">
    <property type="entry name" value="PAZ_dom_sf"/>
</dbReference>
<dbReference type="InterPro" id="IPR003165">
    <property type="entry name" value="Piwi"/>
</dbReference>
<dbReference type="InterPro" id="IPR012337">
    <property type="entry name" value="RNaseH-like_sf"/>
</dbReference>
<dbReference type="STRING" id="747725.A0A168JIT7"/>
<name>A0A168JIT7_MUCCL</name>
<organism evidence="3 4">
    <name type="scientific">Mucor lusitanicus CBS 277.49</name>
    <dbReference type="NCBI Taxonomy" id="747725"/>
    <lineage>
        <taxon>Eukaryota</taxon>
        <taxon>Fungi</taxon>
        <taxon>Fungi incertae sedis</taxon>
        <taxon>Mucoromycota</taxon>
        <taxon>Mucoromycotina</taxon>
        <taxon>Mucoromycetes</taxon>
        <taxon>Mucorales</taxon>
        <taxon>Mucorineae</taxon>
        <taxon>Mucoraceae</taxon>
        <taxon>Mucor</taxon>
    </lineage>
</organism>
<dbReference type="InterPro" id="IPR032473">
    <property type="entry name" value="Argonaute_Mid_dom"/>
</dbReference>
<dbReference type="Pfam" id="PF02170">
    <property type="entry name" value="PAZ"/>
    <property type="match status" value="1"/>
</dbReference>
<dbReference type="Pfam" id="PF16487">
    <property type="entry name" value="ArgoMid"/>
    <property type="match status" value="1"/>
</dbReference>
<gene>
    <name evidence="3" type="ORF">MUCCIDRAFT_104163</name>
</gene>
<dbReference type="OrthoDB" id="10252740at2759"/>
<protein>
    <recommendedName>
        <fullName evidence="5">Piwi domain-containing protein</fullName>
    </recommendedName>
</protein>
<dbReference type="Proteomes" id="UP000077051">
    <property type="component" value="Unassembled WGS sequence"/>
</dbReference>
<dbReference type="PROSITE" id="PS50821">
    <property type="entry name" value="PAZ"/>
    <property type="match status" value="1"/>
</dbReference>
<dbReference type="Pfam" id="PF08699">
    <property type="entry name" value="ArgoL1"/>
    <property type="match status" value="1"/>
</dbReference>
<dbReference type="InterPro" id="IPR003100">
    <property type="entry name" value="PAZ_dom"/>
</dbReference>
<evidence type="ECO:0008006" key="5">
    <source>
        <dbReference type="Google" id="ProtNLM"/>
    </source>
</evidence>
<dbReference type="SUPFAM" id="SSF53098">
    <property type="entry name" value="Ribonuclease H-like"/>
    <property type="match status" value="1"/>
</dbReference>
<dbReference type="VEuPathDB" id="FungiDB:MUCCIDRAFT_104163"/>
<dbReference type="InterPro" id="IPR045246">
    <property type="entry name" value="Piwi_ago-like"/>
</dbReference>
<evidence type="ECO:0000259" key="2">
    <source>
        <dbReference type="PROSITE" id="PS50822"/>
    </source>
</evidence>
<dbReference type="GO" id="GO:0003723">
    <property type="term" value="F:RNA binding"/>
    <property type="evidence" value="ECO:0007669"/>
    <property type="project" value="InterPro"/>
</dbReference>
<dbReference type="Pfam" id="PF16486">
    <property type="entry name" value="ArgoN"/>
    <property type="match status" value="1"/>
</dbReference>
<dbReference type="SUPFAM" id="SSF101690">
    <property type="entry name" value="PAZ domain"/>
    <property type="match status" value="1"/>
</dbReference>